<feature type="transmembrane region" description="Helical" evidence="1">
    <location>
        <begin position="21"/>
        <end position="42"/>
    </location>
</feature>
<dbReference type="OrthoDB" id="4232937at2"/>
<keyword evidence="1" id="KW-0472">Membrane</keyword>
<keyword evidence="1" id="KW-0812">Transmembrane</keyword>
<evidence type="ECO:0000256" key="1">
    <source>
        <dbReference type="SAM" id="Phobius"/>
    </source>
</evidence>
<accession>A0A117RN80</accession>
<keyword evidence="1" id="KW-1133">Transmembrane helix</keyword>
<dbReference type="Proteomes" id="UP000053429">
    <property type="component" value="Unassembled WGS sequence"/>
</dbReference>
<feature type="transmembrane region" description="Helical" evidence="1">
    <location>
        <begin position="48"/>
        <end position="66"/>
    </location>
</feature>
<gene>
    <name evidence="2" type="ORF">AQJ67_24960</name>
</gene>
<sequence length="104" mass="11092">MIENDTQLAAQLAPDPAWRTAPLVATLFGLPLLVWECVMFGVDSYVSGLDVMVYGGLFLLVVAWTLPRHRAARMLRVTAACSAFVCAVLPLVAVVLMGIAMASG</sequence>
<protein>
    <submittedName>
        <fullName evidence="2">Uncharacterized protein</fullName>
    </submittedName>
</protein>
<feature type="transmembrane region" description="Helical" evidence="1">
    <location>
        <begin position="78"/>
        <end position="102"/>
    </location>
</feature>
<organism evidence="2 3">
    <name type="scientific">Streptomyces caeruleatus</name>
    <dbReference type="NCBI Taxonomy" id="661399"/>
    <lineage>
        <taxon>Bacteria</taxon>
        <taxon>Bacillati</taxon>
        <taxon>Actinomycetota</taxon>
        <taxon>Actinomycetes</taxon>
        <taxon>Kitasatosporales</taxon>
        <taxon>Streptomycetaceae</taxon>
        <taxon>Streptomyces</taxon>
    </lineage>
</organism>
<dbReference type="EMBL" id="LMWY01000029">
    <property type="protein sequence ID" value="KUO00107.1"/>
    <property type="molecule type" value="Genomic_DNA"/>
</dbReference>
<evidence type="ECO:0000313" key="2">
    <source>
        <dbReference type="EMBL" id="KUO00107.1"/>
    </source>
</evidence>
<dbReference type="RefSeq" id="WP_062721305.1">
    <property type="nucleotide sequence ID" value="NZ_KQ948931.1"/>
</dbReference>
<comment type="caution">
    <text evidence="2">The sequence shown here is derived from an EMBL/GenBank/DDBJ whole genome shotgun (WGS) entry which is preliminary data.</text>
</comment>
<dbReference type="AlphaFoldDB" id="A0A117RN80"/>
<evidence type="ECO:0000313" key="3">
    <source>
        <dbReference type="Proteomes" id="UP000053429"/>
    </source>
</evidence>
<reference evidence="2 3" key="1">
    <citation type="submission" date="2015-10" db="EMBL/GenBank/DDBJ databases">
        <title>Draft genome sequence of Streptomyces caeruleatus NRRL B-24802, type strain for the species Streptomyces caeruleatus.</title>
        <authorList>
            <person name="Ruckert C."/>
            <person name="Winkler A."/>
            <person name="Kalinowski J."/>
            <person name="Kampfer P."/>
            <person name="Glaeser S."/>
        </authorList>
    </citation>
    <scope>NUCLEOTIDE SEQUENCE [LARGE SCALE GENOMIC DNA]</scope>
    <source>
        <strain evidence="2 3">NRRL B-24802</strain>
    </source>
</reference>
<keyword evidence="3" id="KW-1185">Reference proteome</keyword>
<dbReference type="STRING" id="661399.AQJ67_24960"/>
<name>A0A117RN80_9ACTN</name>
<proteinExistence type="predicted"/>